<evidence type="ECO:0000256" key="12">
    <source>
        <dbReference type="SAM" id="SignalP"/>
    </source>
</evidence>
<comment type="catalytic activity">
    <reaction evidence="11">
        <text>N(6)-[(R)-lipoyl]-L-lysyl-[protein] + 3-methyl-2-oxobutanoate + H(+) = N(6)-[(R)-S(8)-2-methylpropanoyldihydrolipoyl]-L-lysyl-[protein] + CO2</text>
        <dbReference type="Rhea" id="RHEA:13457"/>
        <dbReference type="Rhea" id="RHEA-COMP:10474"/>
        <dbReference type="Rhea" id="RHEA-COMP:10497"/>
        <dbReference type="ChEBI" id="CHEBI:11851"/>
        <dbReference type="ChEBI" id="CHEBI:15378"/>
        <dbReference type="ChEBI" id="CHEBI:16526"/>
        <dbReference type="ChEBI" id="CHEBI:83099"/>
        <dbReference type="ChEBI" id="CHEBI:83142"/>
        <dbReference type="EC" id="1.2.4.4"/>
    </reaction>
</comment>
<keyword evidence="7" id="KW-0630">Potassium</keyword>
<gene>
    <name evidence="14" type="ORF">HKI87_04g29190</name>
</gene>
<evidence type="ECO:0000256" key="8">
    <source>
        <dbReference type="ARBA" id="ARBA00023002"/>
    </source>
</evidence>
<evidence type="ECO:0000256" key="7">
    <source>
        <dbReference type="ARBA" id="ARBA00022958"/>
    </source>
</evidence>
<dbReference type="Gene3D" id="3.40.50.970">
    <property type="match status" value="1"/>
</dbReference>
<dbReference type="EMBL" id="CP151504">
    <property type="protein sequence ID" value="WZN61384.1"/>
    <property type="molecule type" value="Genomic_DNA"/>
</dbReference>
<evidence type="ECO:0000256" key="4">
    <source>
        <dbReference type="ARBA" id="ARBA00012277"/>
    </source>
</evidence>
<comment type="similarity">
    <text evidence="3">Belongs to the BCKDHA family.</text>
</comment>
<keyword evidence="8" id="KW-0560">Oxidoreductase</keyword>
<evidence type="ECO:0000256" key="11">
    <source>
        <dbReference type="ARBA" id="ARBA00052792"/>
    </source>
</evidence>
<evidence type="ECO:0000256" key="10">
    <source>
        <dbReference type="ARBA" id="ARBA00031050"/>
    </source>
</evidence>
<keyword evidence="12" id="KW-0732">Signal</keyword>
<dbReference type="SUPFAM" id="SSF52518">
    <property type="entry name" value="Thiamin diphosphate-binding fold (THDP-binding)"/>
    <property type="match status" value="1"/>
</dbReference>
<keyword evidence="6" id="KW-0809">Transit peptide</keyword>
<keyword evidence="5" id="KW-0479">Metal-binding</keyword>
<evidence type="ECO:0000256" key="2">
    <source>
        <dbReference type="ARBA" id="ARBA00004305"/>
    </source>
</evidence>
<dbReference type="InterPro" id="IPR001017">
    <property type="entry name" value="DH_E1"/>
</dbReference>
<evidence type="ECO:0000256" key="9">
    <source>
        <dbReference type="ARBA" id="ARBA00023128"/>
    </source>
</evidence>
<comment type="subcellular location">
    <subcellularLocation>
        <location evidence="2">Mitochondrion matrix</location>
    </subcellularLocation>
</comment>
<dbReference type="EC" id="1.2.4.4" evidence="4"/>
<feature type="signal peptide" evidence="12">
    <location>
        <begin position="1"/>
        <end position="21"/>
    </location>
</feature>
<evidence type="ECO:0000256" key="1">
    <source>
        <dbReference type="ARBA" id="ARBA00001964"/>
    </source>
</evidence>
<dbReference type="GO" id="GO:0003863">
    <property type="term" value="F:branched-chain 2-oxo acid dehydrogenase activity"/>
    <property type="evidence" value="ECO:0007669"/>
    <property type="project" value="UniProtKB-EC"/>
</dbReference>
<dbReference type="GO" id="GO:0005759">
    <property type="term" value="C:mitochondrial matrix"/>
    <property type="evidence" value="ECO:0007669"/>
    <property type="project" value="UniProtKB-SubCell"/>
</dbReference>
<dbReference type="PANTHER" id="PTHR43380">
    <property type="entry name" value="2-OXOISOVALERATE DEHYDROGENASE SUBUNIT ALPHA, MITOCHONDRIAL"/>
    <property type="match status" value="1"/>
</dbReference>
<evidence type="ECO:0000256" key="3">
    <source>
        <dbReference type="ARBA" id="ARBA00008646"/>
    </source>
</evidence>
<keyword evidence="15" id="KW-1185">Reference proteome</keyword>
<dbReference type="InterPro" id="IPR050771">
    <property type="entry name" value="Alpha-ketoacid_DH_E1_comp"/>
</dbReference>
<dbReference type="CDD" id="cd02000">
    <property type="entry name" value="TPP_E1_PDC_ADC_BCADC"/>
    <property type="match status" value="1"/>
</dbReference>
<evidence type="ECO:0000313" key="14">
    <source>
        <dbReference type="EMBL" id="WZN61384.1"/>
    </source>
</evidence>
<comment type="cofactor">
    <cofactor evidence="1">
        <name>thiamine diphosphate</name>
        <dbReference type="ChEBI" id="CHEBI:58937"/>
    </cofactor>
</comment>
<sequence length="453" mass="50627">MTATARAFGMVGLRWLAGCRAFGSPALGLLDPPAASSSGRRALASSAAGGEGGDQGSEFYQFRDRKIPFVPELTIHKPSDEIAIPCFRVLDDAGNSVHGDSGEYEVEEPLARKMYETMVRLQTLDTLFYEAQRQGRFSFYMTCFGEEATVIGSAAGLEHADHVFAQYREHGLLLWRGQTLQEFADQCYGNHRDYNKGRQMPIHYGRKDMNVQTISSPLCTQLPQAAGAAYANKLAGYEGITVTYFGEGAASEGDFHAAMNFASTLSCPVLFFCRNNGWAISTPSDEQYTGDGIAGRGQAYGMPAIRVDGMDALAMYHATKAARQYIVENQSPVILEAMSYRTSHHSTSDDSSRYREISEMKAWKARDPVSRFQVWLEGKGWWTESEESELRAEARKEVMKVLDLAERERKRPLRDMVTDVYDEVPQHLERQYEEIKAFALKNKALFPNDTPIE</sequence>
<proteinExistence type="inferred from homology"/>
<name>A0AAX4P6I1_9CHLO</name>
<evidence type="ECO:0000256" key="5">
    <source>
        <dbReference type="ARBA" id="ARBA00022723"/>
    </source>
</evidence>
<feature type="chain" id="PRO_5043466755" description="3-methyl-2-oxobutanoate dehydrogenase (2-methylpropanoyl-transferring)" evidence="12">
    <location>
        <begin position="22"/>
        <end position="453"/>
    </location>
</feature>
<dbReference type="PANTHER" id="PTHR43380:SF1">
    <property type="entry name" value="2-OXOISOVALERATE DEHYDROGENASE SUBUNIT ALPHA, MITOCHONDRIAL"/>
    <property type="match status" value="1"/>
</dbReference>
<dbReference type="InterPro" id="IPR029061">
    <property type="entry name" value="THDP-binding"/>
</dbReference>
<dbReference type="Pfam" id="PF00676">
    <property type="entry name" value="E1_dh"/>
    <property type="match status" value="1"/>
</dbReference>
<dbReference type="AlphaFoldDB" id="A0AAX4P6I1"/>
<dbReference type="GO" id="GO:0009083">
    <property type="term" value="P:branched-chain amino acid catabolic process"/>
    <property type="evidence" value="ECO:0007669"/>
    <property type="project" value="TreeGrafter"/>
</dbReference>
<evidence type="ECO:0000313" key="15">
    <source>
        <dbReference type="Proteomes" id="UP001472866"/>
    </source>
</evidence>
<dbReference type="Proteomes" id="UP001472866">
    <property type="component" value="Chromosome 04"/>
</dbReference>
<dbReference type="FunFam" id="3.40.50.970:FF:000015">
    <property type="entry name" value="2-oxoisovalerate dehydrogenase subunit alpha"/>
    <property type="match status" value="1"/>
</dbReference>
<reference evidence="14 15" key="1">
    <citation type="submission" date="2024-03" db="EMBL/GenBank/DDBJ databases">
        <title>Complete genome sequence of the green alga Chloropicon roscoffensis RCC1871.</title>
        <authorList>
            <person name="Lemieux C."/>
            <person name="Pombert J.-F."/>
            <person name="Otis C."/>
            <person name="Turmel M."/>
        </authorList>
    </citation>
    <scope>NUCLEOTIDE SEQUENCE [LARGE SCALE GENOMIC DNA]</scope>
    <source>
        <strain evidence="14 15">RCC1871</strain>
    </source>
</reference>
<evidence type="ECO:0000256" key="6">
    <source>
        <dbReference type="ARBA" id="ARBA00022946"/>
    </source>
</evidence>
<keyword evidence="9" id="KW-0496">Mitochondrion</keyword>
<feature type="domain" description="Dehydrogenase E1 component" evidence="13">
    <location>
        <begin position="116"/>
        <end position="411"/>
    </location>
</feature>
<protein>
    <recommendedName>
        <fullName evidence="4">3-methyl-2-oxobutanoate dehydrogenase (2-methylpropanoyl-transferring)</fullName>
        <ecNumber evidence="4">1.2.4.4</ecNumber>
    </recommendedName>
    <alternativeName>
        <fullName evidence="10">Branched-chain alpha-keto acid dehydrogenase E1 component alpha chain</fullName>
    </alternativeName>
</protein>
<evidence type="ECO:0000259" key="13">
    <source>
        <dbReference type="Pfam" id="PF00676"/>
    </source>
</evidence>
<organism evidence="14 15">
    <name type="scientific">Chloropicon roscoffensis</name>
    <dbReference type="NCBI Taxonomy" id="1461544"/>
    <lineage>
        <taxon>Eukaryota</taxon>
        <taxon>Viridiplantae</taxon>
        <taxon>Chlorophyta</taxon>
        <taxon>Chloropicophyceae</taxon>
        <taxon>Chloropicales</taxon>
        <taxon>Chloropicaceae</taxon>
        <taxon>Chloropicon</taxon>
    </lineage>
</organism>
<accession>A0AAX4P6I1</accession>
<dbReference type="GO" id="GO:0046872">
    <property type="term" value="F:metal ion binding"/>
    <property type="evidence" value="ECO:0007669"/>
    <property type="project" value="UniProtKB-KW"/>
</dbReference>